<gene>
    <name evidence="5" type="ORF">HD595_002226</name>
</gene>
<dbReference type="GO" id="GO:0008237">
    <property type="term" value="F:metallopeptidase activity"/>
    <property type="evidence" value="ECO:0007669"/>
    <property type="project" value="UniProtKB-KW"/>
</dbReference>
<dbReference type="InterPro" id="IPR007343">
    <property type="entry name" value="Uncharacterised_pept_Zn_put"/>
</dbReference>
<accession>A0ABT1JXK4</accession>
<organism evidence="5 6">
    <name type="scientific">Nonomuraea roseoviolacea subsp. carminata</name>
    <dbReference type="NCBI Taxonomy" id="160689"/>
    <lineage>
        <taxon>Bacteria</taxon>
        <taxon>Bacillati</taxon>
        <taxon>Actinomycetota</taxon>
        <taxon>Actinomycetes</taxon>
        <taxon>Streptosporangiales</taxon>
        <taxon>Streptosporangiaceae</taxon>
        <taxon>Nonomuraea</taxon>
    </lineage>
</organism>
<reference evidence="5 6" key="1">
    <citation type="submission" date="2022-06" db="EMBL/GenBank/DDBJ databases">
        <title>Sequencing the genomes of 1000 actinobacteria strains.</title>
        <authorList>
            <person name="Klenk H.-P."/>
        </authorList>
    </citation>
    <scope>NUCLEOTIDE SEQUENCE [LARGE SCALE GENOMIC DNA]</scope>
    <source>
        <strain evidence="5 6">DSM 44170</strain>
    </source>
</reference>
<name>A0ABT1JXK4_9ACTN</name>
<sequence>MGRVTDPGAGTVKRVKRPGALVLTLALLLSCALVASCGLTQRASRNVQGDDSFEGDVRAARSLTESFWEQQFAASGRTYQPISRFVAYSGSNGPSCGGEPAVPQNAFYCPDGHFIAYDRDWMESLWNEMGDGSVYLIIPHEFGHAVQAQLQTGFRLNVQAELQADCYAGGTLSALVRSGALRAEPGDEDELLLNLEAAGDPTDDWLDPAAHGTAEQRQQSFATGYNEGVTAC</sequence>
<proteinExistence type="predicted"/>
<comment type="caution">
    <text evidence="5">The sequence shown here is derived from an EMBL/GenBank/DDBJ whole genome shotgun (WGS) entry which is preliminary data.</text>
</comment>
<keyword evidence="5" id="KW-0645">Protease</keyword>
<dbReference type="PANTHER" id="PTHR30168:SF0">
    <property type="entry name" value="INNER MEMBRANE PROTEIN"/>
    <property type="match status" value="1"/>
</dbReference>
<dbReference type="PROSITE" id="PS51257">
    <property type="entry name" value="PROKAR_LIPOPROTEIN"/>
    <property type="match status" value="1"/>
</dbReference>
<keyword evidence="5" id="KW-0482">Metalloprotease</keyword>
<dbReference type="PANTHER" id="PTHR30168">
    <property type="entry name" value="PUTATIVE MEMBRANE PROTEIN YPFJ"/>
    <property type="match status" value="1"/>
</dbReference>
<keyword evidence="4" id="KW-0472">Membrane</keyword>
<evidence type="ECO:0000256" key="4">
    <source>
        <dbReference type="ARBA" id="ARBA00023136"/>
    </source>
</evidence>
<evidence type="ECO:0000313" key="5">
    <source>
        <dbReference type="EMBL" id="MCP2346104.1"/>
    </source>
</evidence>
<dbReference type="Proteomes" id="UP001320766">
    <property type="component" value="Unassembled WGS sequence"/>
</dbReference>
<keyword evidence="5" id="KW-0378">Hydrolase</keyword>
<protein>
    <submittedName>
        <fullName evidence="5">Metalloprotease</fullName>
    </submittedName>
</protein>
<keyword evidence="2" id="KW-0812">Transmembrane</keyword>
<dbReference type="EMBL" id="JAMZEC010000001">
    <property type="protein sequence ID" value="MCP2346104.1"/>
    <property type="molecule type" value="Genomic_DNA"/>
</dbReference>
<keyword evidence="3" id="KW-1133">Transmembrane helix</keyword>
<comment type="subcellular location">
    <subcellularLocation>
        <location evidence="1">Membrane</location>
        <topology evidence="1">Single-pass membrane protein</topology>
    </subcellularLocation>
</comment>
<dbReference type="RefSeq" id="WP_253768214.1">
    <property type="nucleotide sequence ID" value="NZ_BAAAVE010000028.1"/>
</dbReference>
<dbReference type="Pfam" id="PF04228">
    <property type="entry name" value="Zn_peptidase"/>
    <property type="match status" value="1"/>
</dbReference>
<evidence type="ECO:0000313" key="6">
    <source>
        <dbReference type="Proteomes" id="UP001320766"/>
    </source>
</evidence>
<evidence type="ECO:0000256" key="3">
    <source>
        <dbReference type="ARBA" id="ARBA00022989"/>
    </source>
</evidence>
<evidence type="ECO:0000256" key="1">
    <source>
        <dbReference type="ARBA" id="ARBA00004167"/>
    </source>
</evidence>
<keyword evidence="6" id="KW-1185">Reference proteome</keyword>
<evidence type="ECO:0000256" key="2">
    <source>
        <dbReference type="ARBA" id="ARBA00022692"/>
    </source>
</evidence>